<evidence type="ECO:0000313" key="4">
    <source>
        <dbReference type="Proteomes" id="UP001485043"/>
    </source>
</evidence>
<protein>
    <recommendedName>
        <fullName evidence="2">BCAS3 WD40 domain-containing protein</fullName>
    </recommendedName>
</protein>
<feature type="compositionally biased region" description="Low complexity" evidence="1">
    <location>
        <begin position="847"/>
        <end position="863"/>
    </location>
</feature>
<dbReference type="InterPro" id="IPR015943">
    <property type="entry name" value="WD40/YVTN_repeat-like_dom_sf"/>
</dbReference>
<dbReference type="Gene3D" id="2.130.10.10">
    <property type="entry name" value="YVTN repeat-like/Quinoprotein amine dehydrogenase"/>
    <property type="match status" value="1"/>
</dbReference>
<dbReference type="GO" id="GO:0006914">
    <property type="term" value="P:autophagy"/>
    <property type="evidence" value="ECO:0007669"/>
    <property type="project" value="InterPro"/>
</dbReference>
<reference evidence="3 4" key="1">
    <citation type="journal article" date="2024" name="Nat. Commun.">
        <title>Phylogenomics reveals the evolutionary origins of lichenization in chlorophyte algae.</title>
        <authorList>
            <person name="Puginier C."/>
            <person name="Libourel C."/>
            <person name="Otte J."/>
            <person name="Skaloud P."/>
            <person name="Haon M."/>
            <person name="Grisel S."/>
            <person name="Petersen M."/>
            <person name="Berrin J.G."/>
            <person name="Delaux P.M."/>
            <person name="Dal Grande F."/>
            <person name="Keller J."/>
        </authorList>
    </citation>
    <scope>NUCLEOTIDE SEQUENCE [LARGE SCALE GENOMIC DNA]</scope>
    <source>
        <strain evidence="3 4">SAG 2523</strain>
    </source>
</reference>
<dbReference type="GO" id="GO:0005737">
    <property type="term" value="C:cytoplasm"/>
    <property type="evidence" value="ECO:0007669"/>
    <property type="project" value="TreeGrafter"/>
</dbReference>
<feature type="domain" description="BCAS3 WD40" evidence="2">
    <location>
        <begin position="215"/>
        <end position="310"/>
    </location>
</feature>
<dbReference type="PANTHER" id="PTHR13268:SF0">
    <property type="entry name" value="BCAS3 MICROTUBULE ASSOCIATED CELL MIGRATION FACTOR"/>
    <property type="match status" value="1"/>
</dbReference>
<dbReference type="SUPFAM" id="SSF50978">
    <property type="entry name" value="WD40 repeat-like"/>
    <property type="match status" value="1"/>
</dbReference>
<dbReference type="PANTHER" id="PTHR13268">
    <property type="entry name" value="BREAST CARCINOMA AMPLIFIED SEQUENCE 3"/>
    <property type="match status" value="1"/>
</dbReference>
<sequence>MRGADKTYTESRQTTAAAAGSYTYGLSSSLLNAAGSGLSILTSSLASANKALTAGAHQLASAGESPKGDRERVEFVKFSWLERDAHAQQQRRLVLLVGYQTGFQVWDVEDGSKKDELVSRRDGPVRALELVPPPKQPYCREDHLWGKGPLLAVVPVDDSAYHSTSDLPAACETERFGCRDGSHRSSCDGPDALAGSPTDDAIAEPPTMHRASGRVHLYSLRNQAYVYSLKFNSRVLGLRCSTRLLVVALDAQLHAFDATSLSHVFSAVTYPAPCTHQLYQSETCAQGTAVALALGSRWLAFASNQVVEAAAGQALAQAIDARGRASQPGSVDPSAASYEAMGHLMQQYASQGGKQLKVIGKAGWGYLQSQWQARSAAAGSQSPGSGASPMGTPRGTPRTSVAGAQGSEAGEAEVAGTVMIRDVVARTVVAHFRAHESPLLMLEFDPSGTLLVTASIRGHNINIWQVQPSISSPGSQAGSPGRAVHLYRLKRGLTDASIRSLAFSGDGEWLCASSSRGTSHLFHLQAPAAAASASACAASPGGPHLWAATASAADAAHRHEVREPAGRVYLRGSAKAPTAAASLTTAAAAAAQRVIGSSGLAIAAAFHAGSHSGTQPDGPIRSAMIQSQGPGWDHSQQSLEDLYVLAAEGKLTRYQLSSPQPGTAVGSPELLGTPTQAAASPRKEAAAQRAVAAEAVEQWDLIRRQHQREREEVWAEEDEEDSIFGNQQPAWQSDERQRWAANAEAASMPKGQLPLWADPQFHILQMQLDASPITSRTGSGNDPDMDIGGRGLESAPILKLEQLPVRRVDIPSSSFGSLLSTATEPAALQIWSGDAGGVGKSFPVAPSRQPSGLSPTSSSRSGSFQASTATSPFRSVRH</sequence>
<accession>A0AAW1SZ19</accession>
<dbReference type="EMBL" id="JALJOV010000708">
    <property type="protein sequence ID" value="KAK9861740.1"/>
    <property type="molecule type" value="Genomic_DNA"/>
</dbReference>
<evidence type="ECO:0000313" key="3">
    <source>
        <dbReference type="EMBL" id="KAK9861740.1"/>
    </source>
</evidence>
<gene>
    <name evidence="3" type="ORF">WJX84_000383</name>
</gene>
<dbReference type="AlphaFoldDB" id="A0AAW1SZ19"/>
<dbReference type="Pfam" id="PF21034">
    <property type="entry name" value="BCAS3_WD40"/>
    <property type="match status" value="3"/>
</dbReference>
<dbReference type="InterPro" id="IPR036322">
    <property type="entry name" value="WD40_repeat_dom_sf"/>
</dbReference>
<feature type="region of interest" description="Disordered" evidence="1">
    <location>
        <begin position="657"/>
        <end position="679"/>
    </location>
</feature>
<dbReference type="InterPro" id="IPR001680">
    <property type="entry name" value="WD40_rpt"/>
</dbReference>
<comment type="caution">
    <text evidence="3">The sequence shown here is derived from an EMBL/GenBank/DDBJ whole genome shotgun (WGS) entry which is preliminary data.</text>
</comment>
<dbReference type="InterPro" id="IPR048382">
    <property type="entry name" value="BCAS3_WD40"/>
</dbReference>
<keyword evidence="4" id="KW-1185">Reference proteome</keyword>
<feature type="compositionally biased region" description="Low complexity" evidence="1">
    <location>
        <begin position="400"/>
        <end position="409"/>
    </location>
</feature>
<feature type="region of interest" description="Disordered" evidence="1">
    <location>
        <begin position="839"/>
        <end position="878"/>
    </location>
</feature>
<dbReference type="SMART" id="SM00320">
    <property type="entry name" value="WD40"/>
    <property type="match status" value="2"/>
</dbReference>
<feature type="domain" description="BCAS3 WD40" evidence="2">
    <location>
        <begin position="90"/>
        <end position="179"/>
    </location>
</feature>
<organism evidence="3 4">
    <name type="scientific">Apatococcus fuscideae</name>
    <dbReference type="NCBI Taxonomy" id="2026836"/>
    <lineage>
        <taxon>Eukaryota</taxon>
        <taxon>Viridiplantae</taxon>
        <taxon>Chlorophyta</taxon>
        <taxon>core chlorophytes</taxon>
        <taxon>Trebouxiophyceae</taxon>
        <taxon>Chlorellales</taxon>
        <taxon>Chlorellaceae</taxon>
        <taxon>Apatococcus</taxon>
    </lineage>
</organism>
<evidence type="ECO:0000256" key="1">
    <source>
        <dbReference type="SAM" id="MobiDB-lite"/>
    </source>
</evidence>
<feature type="compositionally biased region" description="Low complexity" evidence="1">
    <location>
        <begin position="375"/>
        <end position="388"/>
    </location>
</feature>
<name>A0AAW1SZ19_9CHLO</name>
<dbReference type="GO" id="GO:0042594">
    <property type="term" value="P:response to starvation"/>
    <property type="evidence" value="ECO:0007669"/>
    <property type="project" value="TreeGrafter"/>
</dbReference>
<feature type="compositionally biased region" description="Polar residues" evidence="1">
    <location>
        <begin position="864"/>
        <end position="878"/>
    </location>
</feature>
<proteinExistence type="predicted"/>
<evidence type="ECO:0000259" key="2">
    <source>
        <dbReference type="Pfam" id="PF21034"/>
    </source>
</evidence>
<dbReference type="Proteomes" id="UP001485043">
    <property type="component" value="Unassembled WGS sequence"/>
</dbReference>
<dbReference type="InterPro" id="IPR045142">
    <property type="entry name" value="BCAS3-like"/>
</dbReference>
<feature type="domain" description="BCAS3 WD40" evidence="2">
    <location>
        <begin position="418"/>
        <end position="525"/>
    </location>
</feature>
<feature type="region of interest" description="Disordered" evidence="1">
    <location>
        <begin position="375"/>
        <end position="409"/>
    </location>
</feature>